<dbReference type="InterPro" id="IPR029014">
    <property type="entry name" value="NiFe-Hase_large"/>
</dbReference>
<keyword evidence="2" id="KW-0520">NAD</keyword>
<dbReference type="GO" id="GO:0051287">
    <property type="term" value="F:NAD binding"/>
    <property type="evidence" value="ECO:0007669"/>
    <property type="project" value="InterPro"/>
</dbReference>
<dbReference type="PANTHER" id="PTHR43485:SF1">
    <property type="entry name" value="FORMATE HYDROGENLYASE SUBUNIT 5-RELATED"/>
    <property type="match status" value="1"/>
</dbReference>
<dbReference type="SUPFAM" id="SSF56762">
    <property type="entry name" value="HydB/Nqo4-like"/>
    <property type="match status" value="1"/>
</dbReference>
<dbReference type="Proteomes" id="UP000663505">
    <property type="component" value="Chromosome"/>
</dbReference>
<dbReference type="GO" id="GO:0016651">
    <property type="term" value="F:oxidoreductase activity, acting on NAD(P)H"/>
    <property type="evidence" value="ECO:0007669"/>
    <property type="project" value="InterPro"/>
</dbReference>
<evidence type="ECO:0000259" key="3">
    <source>
        <dbReference type="Pfam" id="PF00329"/>
    </source>
</evidence>
<dbReference type="RefSeq" id="WP_206656577.1">
    <property type="nucleotide sequence ID" value="NZ_CP071182.1"/>
</dbReference>
<evidence type="ECO:0000313" key="6">
    <source>
        <dbReference type="Proteomes" id="UP000663505"/>
    </source>
</evidence>
<organism evidence="5 6">
    <name type="scientific">Alicyclobacillus mengziensis</name>
    <dbReference type="NCBI Taxonomy" id="2931921"/>
    <lineage>
        <taxon>Bacteria</taxon>
        <taxon>Bacillati</taxon>
        <taxon>Bacillota</taxon>
        <taxon>Bacilli</taxon>
        <taxon>Bacillales</taxon>
        <taxon>Alicyclobacillaceae</taxon>
        <taxon>Alicyclobacillus</taxon>
    </lineage>
</organism>
<dbReference type="InterPro" id="IPR001268">
    <property type="entry name" value="NADH_UbQ_OxRdtase_30kDa_su"/>
</dbReference>
<dbReference type="GO" id="GO:0048038">
    <property type="term" value="F:quinone binding"/>
    <property type="evidence" value="ECO:0007669"/>
    <property type="project" value="InterPro"/>
</dbReference>
<sequence length="491" mass="54960">MLSIDKNERSTQAGIEYDRISTLVGALAKLSKSPTAQLLYYGYAPSNNPGNHRVLAVMGRPAMSEIEWHYADFPRVQSQYPSLAKHWPAVIWTEREMWEQARVLPTGHPDLRPILNPHTSRIQGVAHGDGVFHLPLGPVRGDVAESAFYLFDTIGEQIMHMQPQLFYKHRDIEHLAIGLPVQDALLLSERVSGTSTIAHATAFSRAVEQALGSDVHLGTELERTILSELERLYNHAHDFSQIAGATGMTVAQAQFARVKEEFLRLNADVTGSRYLRNAIQPNLPSSINWGATQDSVLRCLEITNDKVQRLVHQLLKTPTFVDRLQPTGIVTEEWARAYNTVGPVARACGLSVDTRQDYLPWYQDLDYIMAWLDSPTGDALSRFLIRVQEWSVSQMVIRRCLHEVHSHDSYKSVYAEAPLSRTGIGLSESPRGRVAHIVQLDSKDQISFWSIRSASAWNWPVFGLATANGNIQTDFPIIESSFGLSCAGIDR</sequence>
<protein>
    <submittedName>
        <fullName evidence="5">NADH-quinone oxidoreductase subunit C</fullName>
    </submittedName>
</protein>
<gene>
    <name evidence="5" type="ORF">JZ786_22965</name>
</gene>
<dbReference type="PANTHER" id="PTHR43485">
    <property type="entry name" value="HYDROGENASE-4 COMPONENT G"/>
    <property type="match status" value="1"/>
</dbReference>
<evidence type="ECO:0000256" key="1">
    <source>
        <dbReference type="ARBA" id="ARBA00023002"/>
    </source>
</evidence>
<feature type="domain" description="NADH-quinone oxidoreductase subunit D" evidence="4">
    <location>
        <begin position="254"/>
        <end position="407"/>
    </location>
</feature>
<feature type="domain" description="NADH:ubiquinone oxidoreductase 30kDa subunit" evidence="3">
    <location>
        <begin position="77"/>
        <end position="119"/>
    </location>
</feature>
<accession>A0A9X7VZ41</accession>
<evidence type="ECO:0000256" key="2">
    <source>
        <dbReference type="ARBA" id="ARBA00023027"/>
    </source>
</evidence>
<proteinExistence type="predicted"/>
<reference evidence="5 6" key="1">
    <citation type="submission" date="2021-02" db="EMBL/GenBank/DDBJ databases">
        <title>Alicyclobacillus curvatus sp. nov. and Alicyclobacillus mengziensis sp. nov., two acidophilic bacteria isolated from acid mine drainage.</title>
        <authorList>
            <person name="Huang Y."/>
        </authorList>
    </citation>
    <scope>NUCLEOTIDE SEQUENCE [LARGE SCALE GENOMIC DNA]</scope>
    <source>
        <strain evidence="5 6">S30H14</strain>
    </source>
</reference>
<evidence type="ECO:0000313" key="5">
    <source>
        <dbReference type="EMBL" id="QSO47220.1"/>
    </source>
</evidence>
<dbReference type="InterPro" id="IPR001135">
    <property type="entry name" value="NADH_Q_OxRdtase_suD"/>
</dbReference>
<dbReference type="Gene3D" id="3.30.460.80">
    <property type="entry name" value="NADH:ubiquinone oxidoreductase, 30kDa subunit"/>
    <property type="match status" value="1"/>
</dbReference>
<dbReference type="Gene3D" id="1.10.645.10">
    <property type="entry name" value="Cytochrome-c3 Hydrogenase, chain B"/>
    <property type="match status" value="1"/>
</dbReference>
<dbReference type="InterPro" id="IPR052197">
    <property type="entry name" value="ComplexI_49kDa-like"/>
</dbReference>
<keyword evidence="6" id="KW-1185">Reference proteome</keyword>
<dbReference type="EMBL" id="CP071182">
    <property type="protein sequence ID" value="QSO47220.1"/>
    <property type="molecule type" value="Genomic_DNA"/>
</dbReference>
<keyword evidence="1" id="KW-0560">Oxidoreductase</keyword>
<dbReference type="Pfam" id="PF00346">
    <property type="entry name" value="Complex1_49kDa"/>
    <property type="match status" value="1"/>
</dbReference>
<dbReference type="GO" id="GO:0008137">
    <property type="term" value="F:NADH dehydrogenase (ubiquinone) activity"/>
    <property type="evidence" value="ECO:0007669"/>
    <property type="project" value="InterPro"/>
</dbReference>
<dbReference type="KEGG" id="afx:JZ786_22965"/>
<dbReference type="InterPro" id="IPR037232">
    <property type="entry name" value="NADH_quin_OxRdtase_su_C/D-like"/>
</dbReference>
<dbReference type="Pfam" id="PF00329">
    <property type="entry name" value="Complex1_30kDa"/>
    <property type="match status" value="1"/>
</dbReference>
<dbReference type="AlphaFoldDB" id="A0A9X7VZ41"/>
<name>A0A9X7VZ41_9BACL</name>
<evidence type="ECO:0000259" key="4">
    <source>
        <dbReference type="Pfam" id="PF00346"/>
    </source>
</evidence>
<dbReference type="SUPFAM" id="SSF143243">
    <property type="entry name" value="Nqo5-like"/>
    <property type="match status" value="1"/>
</dbReference>